<evidence type="ECO:0000313" key="1">
    <source>
        <dbReference type="EMBL" id="OHA72263.1"/>
    </source>
</evidence>
<dbReference type="GO" id="GO:0090374">
    <property type="term" value="P:oligopeptide export from mitochondrion"/>
    <property type="evidence" value="ECO:0007669"/>
    <property type="project" value="TreeGrafter"/>
</dbReference>
<dbReference type="PANTHER" id="PTHR43394:SF1">
    <property type="entry name" value="ATP-BINDING CASSETTE SUB-FAMILY B MEMBER 10, MITOCHONDRIAL"/>
    <property type="match status" value="1"/>
</dbReference>
<protein>
    <recommendedName>
        <fullName evidence="3">ABC transporter domain-containing protein</fullName>
    </recommendedName>
</protein>
<comment type="caution">
    <text evidence="1">The sequence shown here is derived from an EMBL/GenBank/DDBJ whole genome shotgun (WGS) entry which is preliminary data.</text>
</comment>
<dbReference type="InterPro" id="IPR039421">
    <property type="entry name" value="Type_1_exporter"/>
</dbReference>
<evidence type="ECO:0008006" key="3">
    <source>
        <dbReference type="Google" id="ProtNLM"/>
    </source>
</evidence>
<dbReference type="AlphaFoldDB" id="A0A1G2RHE0"/>
<dbReference type="Proteomes" id="UP000177287">
    <property type="component" value="Unassembled WGS sequence"/>
</dbReference>
<dbReference type="GO" id="GO:0015421">
    <property type="term" value="F:ABC-type oligopeptide transporter activity"/>
    <property type="evidence" value="ECO:0007669"/>
    <property type="project" value="TreeGrafter"/>
</dbReference>
<accession>A0A1G2RHE0</accession>
<dbReference type="InterPro" id="IPR027417">
    <property type="entry name" value="P-loop_NTPase"/>
</dbReference>
<organism evidence="1 2">
    <name type="scientific">Candidatus Wildermuthbacteria bacterium RIFCSPLOWO2_01_FULL_47_18</name>
    <dbReference type="NCBI Taxonomy" id="1802460"/>
    <lineage>
        <taxon>Bacteria</taxon>
        <taxon>Candidatus Wildermuthiibacteriota</taxon>
    </lineage>
</organism>
<evidence type="ECO:0000313" key="2">
    <source>
        <dbReference type="Proteomes" id="UP000177287"/>
    </source>
</evidence>
<dbReference type="EMBL" id="MHUF01000022">
    <property type="protein sequence ID" value="OHA72263.1"/>
    <property type="molecule type" value="Genomic_DNA"/>
</dbReference>
<dbReference type="Gene3D" id="3.40.50.300">
    <property type="entry name" value="P-loop containing nucleotide triphosphate hydrolases"/>
    <property type="match status" value="1"/>
</dbReference>
<reference evidence="1 2" key="1">
    <citation type="journal article" date="2016" name="Nat. Commun.">
        <title>Thousands of microbial genomes shed light on interconnected biogeochemical processes in an aquifer system.</title>
        <authorList>
            <person name="Anantharaman K."/>
            <person name="Brown C.T."/>
            <person name="Hug L.A."/>
            <person name="Sharon I."/>
            <person name="Castelle C.J."/>
            <person name="Probst A.J."/>
            <person name="Thomas B.C."/>
            <person name="Singh A."/>
            <person name="Wilkins M.J."/>
            <person name="Karaoz U."/>
            <person name="Brodie E.L."/>
            <person name="Williams K.H."/>
            <person name="Hubbard S.S."/>
            <person name="Banfield J.F."/>
        </authorList>
    </citation>
    <scope>NUCLEOTIDE SEQUENCE [LARGE SCALE GENOMIC DNA]</scope>
</reference>
<dbReference type="SUPFAM" id="SSF52540">
    <property type="entry name" value="P-loop containing nucleoside triphosphate hydrolases"/>
    <property type="match status" value="1"/>
</dbReference>
<sequence length="80" mass="9274">MLDEATSHLDIESERSIQDSLHEFFESVTAIVIAHRLTTIMEMDRIVVMEGGRIVEEGSFPDLMRLPGGRFRELWKKQKI</sequence>
<proteinExistence type="predicted"/>
<gene>
    <name evidence="1" type="ORF">A3A27_00445</name>
</gene>
<name>A0A1G2RHE0_9BACT</name>
<dbReference type="PANTHER" id="PTHR43394">
    <property type="entry name" value="ATP-DEPENDENT PERMEASE MDL1, MITOCHONDRIAL"/>
    <property type="match status" value="1"/>
</dbReference>